<evidence type="ECO:0000313" key="3">
    <source>
        <dbReference type="EMBL" id="SFF19690.1"/>
    </source>
</evidence>
<comment type="similarity">
    <text evidence="1">Belongs to the TolB family.</text>
</comment>
<organism evidence="3 4">
    <name type="scientific">Paenibacillus algorifonticola</name>
    <dbReference type="NCBI Taxonomy" id="684063"/>
    <lineage>
        <taxon>Bacteria</taxon>
        <taxon>Bacillati</taxon>
        <taxon>Bacillota</taxon>
        <taxon>Bacilli</taxon>
        <taxon>Bacillales</taxon>
        <taxon>Paenibacillaceae</taxon>
        <taxon>Paenibacillus</taxon>
    </lineage>
</organism>
<keyword evidence="4" id="KW-1185">Reference proteome</keyword>
<dbReference type="InterPro" id="IPR011659">
    <property type="entry name" value="WD40"/>
</dbReference>
<feature type="chain" id="PRO_5010278610" evidence="2">
    <location>
        <begin position="31"/>
        <end position="364"/>
    </location>
</feature>
<dbReference type="PANTHER" id="PTHR36842">
    <property type="entry name" value="PROTEIN TOLB HOMOLOG"/>
    <property type="match status" value="1"/>
</dbReference>
<reference evidence="4" key="1">
    <citation type="submission" date="2016-10" db="EMBL/GenBank/DDBJ databases">
        <authorList>
            <person name="Varghese N."/>
            <person name="Submissions S."/>
        </authorList>
    </citation>
    <scope>NUCLEOTIDE SEQUENCE [LARGE SCALE GENOMIC DNA]</scope>
    <source>
        <strain evidence="4">CGMCC 1.10223</strain>
    </source>
</reference>
<feature type="signal peptide" evidence="2">
    <location>
        <begin position="1"/>
        <end position="30"/>
    </location>
</feature>
<dbReference type="PROSITE" id="PS51257">
    <property type="entry name" value="PROKAR_LIPOPROTEIN"/>
    <property type="match status" value="1"/>
</dbReference>
<dbReference type="Gene3D" id="2.120.10.30">
    <property type="entry name" value="TolB, C-terminal domain"/>
    <property type="match status" value="2"/>
</dbReference>
<keyword evidence="2" id="KW-0732">Signal</keyword>
<gene>
    <name evidence="3" type="ORF">SAMN04487969_11785</name>
</gene>
<proteinExistence type="inferred from homology"/>
<dbReference type="AlphaFoldDB" id="A0A1I2GRI8"/>
<sequence length="364" mass="39981">MKQTHFKWISTGAAACCVALLLAGCGDGNAPTRETIQKPDKTITVVEPDQSTDTKVAVSQIAQIDRTRGISFITEEQLVIVKRNENEQKIAVEGEMMFPNNLYLHNLATKQEEALNEQPAHQGFAKPSPDGKYLFYKLNNEESAHGYIMDLETRESVELGNDVIDTTTGMWMDDTHVLFMTIEGKVIKAGADGTLETIYDSEQRIFTAMPGEGGIYYVVNEVLYFLPDGSKQAEKLATDVVWVIPSPERKQLALVKRTSNTTRTLMITDAKGNEPIELGSATQVFGTSWSPDGKKLAYSLTSEGTGGDNGVFVADAISGDTVPIKLDVQYLSDDLSWSPSGKKIVAATYSQEQNDFITFVITLK</sequence>
<dbReference type="PANTHER" id="PTHR36842:SF1">
    <property type="entry name" value="PROTEIN TOLB"/>
    <property type="match status" value="1"/>
</dbReference>
<accession>A0A1I2GRI8</accession>
<dbReference type="RefSeq" id="WP_046233595.1">
    <property type="nucleotide sequence ID" value="NZ_FONN01000017.1"/>
</dbReference>
<dbReference type="InterPro" id="IPR011042">
    <property type="entry name" value="6-blade_b-propeller_TolB-like"/>
</dbReference>
<dbReference type="SUPFAM" id="SSF69304">
    <property type="entry name" value="Tricorn protease N-terminal domain"/>
    <property type="match status" value="1"/>
</dbReference>
<dbReference type="OrthoDB" id="137129at2"/>
<dbReference type="Pfam" id="PF07676">
    <property type="entry name" value="PD40"/>
    <property type="match status" value="1"/>
</dbReference>
<name>A0A1I2GRI8_9BACL</name>
<dbReference type="Proteomes" id="UP000183410">
    <property type="component" value="Unassembled WGS sequence"/>
</dbReference>
<evidence type="ECO:0000256" key="1">
    <source>
        <dbReference type="ARBA" id="ARBA00009820"/>
    </source>
</evidence>
<protein>
    <submittedName>
        <fullName evidence="3">TolB protein</fullName>
    </submittedName>
</protein>
<evidence type="ECO:0000313" key="4">
    <source>
        <dbReference type="Proteomes" id="UP000183410"/>
    </source>
</evidence>
<evidence type="ECO:0000256" key="2">
    <source>
        <dbReference type="SAM" id="SignalP"/>
    </source>
</evidence>
<dbReference type="EMBL" id="FONN01000017">
    <property type="protein sequence ID" value="SFF19690.1"/>
    <property type="molecule type" value="Genomic_DNA"/>
</dbReference>